<reference evidence="2" key="1">
    <citation type="submission" date="2020-07" db="EMBL/GenBank/DDBJ databases">
        <title>Huge and variable diversity of episymbiotic CPR bacteria and DPANN archaea in groundwater ecosystems.</title>
        <authorList>
            <person name="He C.Y."/>
            <person name="Keren R."/>
            <person name="Whittaker M."/>
            <person name="Farag I.F."/>
            <person name="Doudna J."/>
            <person name="Cate J.H.D."/>
            <person name="Banfield J.F."/>
        </authorList>
    </citation>
    <scope>NUCLEOTIDE SEQUENCE</scope>
    <source>
        <strain evidence="2">NC_groundwater_717_Ag_S-0.2um_59_8</strain>
    </source>
</reference>
<accession>A0A932GS80</accession>
<comment type="caution">
    <text evidence="2">The sequence shown here is derived from an EMBL/GenBank/DDBJ whole genome shotgun (WGS) entry which is preliminary data.</text>
</comment>
<keyword evidence="1" id="KW-0472">Membrane</keyword>
<name>A0A932GS80_UNCTE</name>
<gene>
    <name evidence="2" type="ORF">HYY65_13870</name>
</gene>
<evidence type="ECO:0008006" key="4">
    <source>
        <dbReference type="Google" id="ProtNLM"/>
    </source>
</evidence>
<dbReference type="AlphaFoldDB" id="A0A932GS80"/>
<protein>
    <recommendedName>
        <fullName evidence="4">DUF1360 domain-containing protein</fullName>
    </recommendedName>
</protein>
<keyword evidence="1" id="KW-0812">Transmembrane</keyword>
<proteinExistence type="predicted"/>
<keyword evidence="1" id="KW-1133">Transmembrane helix</keyword>
<organism evidence="2 3">
    <name type="scientific">Tectimicrobiota bacterium</name>
    <dbReference type="NCBI Taxonomy" id="2528274"/>
    <lineage>
        <taxon>Bacteria</taxon>
        <taxon>Pseudomonadati</taxon>
        <taxon>Nitrospinota/Tectimicrobiota group</taxon>
        <taxon>Candidatus Tectimicrobiota</taxon>
    </lineage>
</organism>
<evidence type="ECO:0000313" key="3">
    <source>
        <dbReference type="Proteomes" id="UP000741360"/>
    </source>
</evidence>
<dbReference type="EMBL" id="JACPSX010000264">
    <property type="protein sequence ID" value="MBI3016113.1"/>
    <property type="molecule type" value="Genomic_DNA"/>
</dbReference>
<feature type="transmembrane region" description="Helical" evidence="1">
    <location>
        <begin position="41"/>
        <end position="64"/>
    </location>
</feature>
<dbReference type="Proteomes" id="UP000741360">
    <property type="component" value="Unassembled WGS sequence"/>
</dbReference>
<evidence type="ECO:0000256" key="1">
    <source>
        <dbReference type="SAM" id="Phobius"/>
    </source>
</evidence>
<evidence type="ECO:0000313" key="2">
    <source>
        <dbReference type="EMBL" id="MBI3016113.1"/>
    </source>
</evidence>
<sequence>MRFYWLGLGILCVWRITHLLQAEDGPWDLLVRLRQRLGAGFWGSLLDCFYCLSLWIAAPFAYLLGDGWMERLLLWPALSAGAILLERVTNREHGAPPAAYIEDKED</sequence>